<feature type="transmembrane region" description="Helical" evidence="1">
    <location>
        <begin position="12"/>
        <end position="31"/>
    </location>
</feature>
<keyword evidence="1" id="KW-0472">Membrane</keyword>
<comment type="caution">
    <text evidence="2">The sequence shown here is derived from an EMBL/GenBank/DDBJ whole genome shotgun (WGS) entry which is preliminary data.</text>
</comment>
<keyword evidence="3" id="KW-1185">Reference proteome</keyword>
<protein>
    <submittedName>
        <fullName evidence="2">Uncharacterized protein</fullName>
    </submittedName>
</protein>
<accession>A0ABW1WZQ2</accession>
<evidence type="ECO:0000313" key="2">
    <source>
        <dbReference type="EMBL" id="MFC6395838.1"/>
    </source>
</evidence>
<feature type="transmembrane region" description="Helical" evidence="1">
    <location>
        <begin position="102"/>
        <end position="126"/>
    </location>
</feature>
<reference evidence="3" key="1">
    <citation type="journal article" date="2019" name="Int. J. Syst. Evol. Microbiol.">
        <title>The Global Catalogue of Microorganisms (GCM) 10K type strain sequencing project: providing services to taxonomists for standard genome sequencing and annotation.</title>
        <authorList>
            <consortium name="The Broad Institute Genomics Platform"/>
            <consortium name="The Broad Institute Genome Sequencing Center for Infectious Disease"/>
            <person name="Wu L."/>
            <person name="Ma J."/>
        </authorList>
    </citation>
    <scope>NUCLEOTIDE SEQUENCE [LARGE SCALE GENOMIC DNA]</scope>
    <source>
        <strain evidence="3">CGMCC 1.15277</strain>
    </source>
</reference>
<keyword evidence="1" id="KW-1133">Transmembrane helix</keyword>
<proteinExistence type="predicted"/>
<name>A0ABW1WZQ2_9ACTN</name>
<organism evidence="2 3">
    <name type="scientific">Luteococcus sanguinis</name>
    <dbReference type="NCBI Taxonomy" id="174038"/>
    <lineage>
        <taxon>Bacteria</taxon>
        <taxon>Bacillati</taxon>
        <taxon>Actinomycetota</taxon>
        <taxon>Actinomycetes</taxon>
        <taxon>Propionibacteriales</taxon>
        <taxon>Propionibacteriaceae</taxon>
        <taxon>Luteococcus</taxon>
    </lineage>
</organism>
<evidence type="ECO:0000256" key="1">
    <source>
        <dbReference type="SAM" id="Phobius"/>
    </source>
</evidence>
<dbReference type="EMBL" id="JBHSUA010000007">
    <property type="protein sequence ID" value="MFC6395838.1"/>
    <property type="molecule type" value="Genomic_DNA"/>
</dbReference>
<dbReference type="RefSeq" id="WP_343884539.1">
    <property type="nucleotide sequence ID" value="NZ_BAAAKI010000002.1"/>
</dbReference>
<gene>
    <name evidence="2" type="ORF">ACFP57_02340</name>
</gene>
<keyword evidence="1" id="KW-0812">Transmembrane</keyword>
<dbReference type="Proteomes" id="UP001596266">
    <property type="component" value="Unassembled WGS sequence"/>
</dbReference>
<sequence>MRVYARPGWRLVRQLVADSFVVLWVAGWAFVARLLHRAIAALAAPAREAAETAAQLSHAMGDAQGRLSELPVVGGDVAEPLGRVASGLDGLVGQADQQATQILHLATIASWACFLVPVLGLLAVWLPYRVRFIRRAAAARRFVNADADLELFALRAMANLPMDQIAAISDDPVRAWRAGDQQVIRALAARELEHTGLGMPAPVRQSLGHKGHKG</sequence>
<evidence type="ECO:0000313" key="3">
    <source>
        <dbReference type="Proteomes" id="UP001596266"/>
    </source>
</evidence>